<protein>
    <submittedName>
        <fullName evidence="4">Uncharacterized protein</fullName>
    </submittedName>
</protein>
<dbReference type="PANTHER" id="PTHR24320">
    <property type="entry name" value="RETINOL DEHYDROGENASE"/>
    <property type="match status" value="1"/>
</dbReference>
<dbReference type="FunCoup" id="A0A5J5EGC4">
    <property type="interactions" value="257"/>
</dbReference>
<evidence type="ECO:0000313" key="4">
    <source>
        <dbReference type="EMBL" id="KAA8893828.1"/>
    </source>
</evidence>
<dbReference type="PANTHER" id="PTHR24320:SF282">
    <property type="entry name" value="WW DOMAIN-CONTAINING OXIDOREDUCTASE"/>
    <property type="match status" value="1"/>
</dbReference>
<evidence type="ECO:0000256" key="2">
    <source>
        <dbReference type="ARBA" id="ARBA00022857"/>
    </source>
</evidence>
<keyword evidence="3" id="KW-0560">Oxidoreductase</keyword>
<evidence type="ECO:0000313" key="5">
    <source>
        <dbReference type="Proteomes" id="UP000326924"/>
    </source>
</evidence>
<organism evidence="4 5">
    <name type="scientific">Sphaerosporella brunnea</name>
    <dbReference type="NCBI Taxonomy" id="1250544"/>
    <lineage>
        <taxon>Eukaryota</taxon>
        <taxon>Fungi</taxon>
        <taxon>Dikarya</taxon>
        <taxon>Ascomycota</taxon>
        <taxon>Pezizomycotina</taxon>
        <taxon>Pezizomycetes</taxon>
        <taxon>Pezizales</taxon>
        <taxon>Pyronemataceae</taxon>
        <taxon>Sphaerosporella</taxon>
    </lineage>
</organism>
<dbReference type="EMBL" id="VXIS01000397">
    <property type="protein sequence ID" value="KAA8893828.1"/>
    <property type="molecule type" value="Genomic_DNA"/>
</dbReference>
<proteinExistence type="inferred from homology"/>
<name>A0A5J5EGC4_9PEZI</name>
<dbReference type="InterPro" id="IPR002347">
    <property type="entry name" value="SDR_fam"/>
</dbReference>
<dbReference type="InterPro" id="IPR036291">
    <property type="entry name" value="NAD(P)-bd_dom_sf"/>
</dbReference>
<dbReference type="GO" id="GO:0016491">
    <property type="term" value="F:oxidoreductase activity"/>
    <property type="evidence" value="ECO:0007669"/>
    <property type="project" value="UniProtKB-KW"/>
</dbReference>
<dbReference type="OrthoDB" id="191139at2759"/>
<accession>A0A5J5EGC4</accession>
<dbReference type="SUPFAM" id="SSF51735">
    <property type="entry name" value="NAD(P)-binding Rossmann-fold domains"/>
    <property type="match status" value="1"/>
</dbReference>
<dbReference type="CDD" id="cd05327">
    <property type="entry name" value="retinol-DH_like_SDR_c_like"/>
    <property type="match status" value="1"/>
</dbReference>
<dbReference type="Pfam" id="PF00106">
    <property type="entry name" value="adh_short"/>
    <property type="match status" value="1"/>
</dbReference>
<comment type="similarity">
    <text evidence="1">Belongs to the short-chain dehydrogenases/reductases (SDR) family.</text>
</comment>
<reference evidence="4 5" key="1">
    <citation type="submission" date="2019-09" db="EMBL/GenBank/DDBJ databases">
        <title>Draft genome of the ectomycorrhizal ascomycete Sphaerosporella brunnea.</title>
        <authorList>
            <consortium name="DOE Joint Genome Institute"/>
            <person name="Benucci G.M."/>
            <person name="Marozzi G."/>
            <person name="Antonielli L."/>
            <person name="Sanchez S."/>
            <person name="Marco P."/>
            <person name="Wang X."/>
            <person name="Falini L.B."/>
            <person name="Barry K."/>
            <person name="Haridas S."/>
            <person name="Lipzen A."/>
            <person name="Labutti K."/>
            <person name="Grigoriev I.V."/>
            <person name="Murat C."/>
            <person name="Martin F."/>
            <person name="Albertini E."/>
            <person name="Donnini D."/>
            <person name="Bonito G."/>
        </authorList>
    </citation>
    <scope>NUCLEOTIDE SEQUENCE [LARGE SCALE GENOMIC DNA]</scope>
    <source>
        <strain evidence="4 5">Sb_GMNB300</strain>
    </source>
</reference>
<keyword evidence="2" id="KW-0521">NADP</keyword>
<dbReference type="Proteomes" id="UP000326924">
    <property type="component" value="Unassembled WGS sequence"/>
</dbReference>
<comment type="caution">
    <text evidence="4">The sequence shown here is derived from an EMBL/GenBank/DDBJ whole genome shotgun (WGS) entry which is preliminary data.</text>
</comment>
<evidence type="ECO:0000256" key="3">
    <source>
        <dbReference type="ARBA" id="ARBA00023002"/>
    </source>
</evidence>
<sequence>MPFTSSTPAFTASAIPDQSGRTILVTGGNTGLGKATLQALAAKNAKLYIASRTESKALAAVADIKAAVPDADITFLPLDLASFASVAECARLFLRHERKLHCLVNNAGVMALPYALTAEGHEIQFGTNHMGHFLLTRLLMPALQAAAEEEEGRKRWVRIVNVTSLGHNMAFRGINLEEGKLGPQLKNASTWERYGVAKLANILHARELAKRYPNIHSVSAHPGVIMSDLYSSFVGGNFIFKACFNVMKMAGPSVEDGALNQLWCATAEAKMEDNGEYYVPVGRTAEKAWWHEKPSSYAKDRELATKLWEWSEENVKKHGY</sequence>
<dbReference type="InParanoid" id="A0A5J5EGC4"/>
<dbReference type="Gene3D" id="3.40.50.720">
    <property type="entry name" value="NAD(P)-binding Rossmann-like Domain"/>
    <property type="match status" value="1"/>
</dbReference>
<dbReference type="PRINTS" id="PR00081">
    <property type="entry name" value="GDHRDH"/>
</dbReference>
<evidence type="ECO:0000256" key="1">
    <source>
        <dbReference type="ARBA" id="ARBA00006484"/>
    </source>
</evidence>
<dbReference type="AlphaFoldDB" id="A0A5J5EGC4"/>
<gene>
    <name evidence="4" type="ORF">FN846DRAFT_977209</name>
</gene>
<keyword evidence="5" id="KW-1185">Reference proteome</keyword>